<dbReference type="EMBL" id="PISD01000042">
    <property type="protein sequence ID" value="PKG27504.1"/>
    <property type="molecule type" value="Genomic_DNA"/>
</dbReference>
<evidence type="ECO:0000256" key="3">
    <source>
        <dbReference type="ARBA" id="ARBA00023027"/>
    </source>
</evidence>
<organism evidence="6 7">
    <name type="scientific">Cytobacillus horneckiae</name>
    <dbReference type="NCBI Taxonomy" id="549687"/>
    <lineage>
        <taxon>Bacteria</taxon>
        <taxon>Bacillati</taxon>
        <taxon>Bacillota</taxon>
        <taxon>Bacilli</taxon>
        <taxon>Bacillales</taxon>
        <taxon>Bacillaceae</taxon>
        <taxon>Cytobacillus</taxon>
    </lineage>
</organism>
<evidence type="ECO:0000259" key="5">
    <source>
        <dbReference type="Pfam" id="PF25137"/>
    </source>
</evidence>
<dbReference type="Proteomes" id="UP000233343">
    <property type="component" value="Unassembled WGS sequence"/>
</dbReference>
<dbReference type="FunFam" id="3.40.50.1970:FF:000003">
    <property type="entry name" value="Alcohol dehydrogenase, iron-containing"/>
    <property type="match status" value="1"/>
</dbReference>
<dbReference type="Pfam" id="PF00465">
    <property type="entry name" value="Fe-ADH"/>
    <property type="match status" value="1"/>
</dbReference>
<gene>
    <name evidence="6" type="ORF">CWS20_18580</name>
</gene>
<dbReference type="InterPro" id="IPR018211">
    <property type="entry name" value="ADH_Fe_CS"/>
</dbReference>
<comment type="caution">
    <text evidence="6">The sequence shown here is derived from an EMBL/GenBank/DDBJ whole genome shotgun (WGS) entry which is preliminary data.</text>
</comment>
<dbReference type="InterPro" id="IPR056798">
    <property type="entry name" value="ADH_Fe_C"/>
</dbReference>
<dbReference type="PANTHER" id="PTHR11496">
    <property type="entry name" value="ALCOHOL DEHYDROGENASE"/>
    <property type="match status" value="1"/>
</dbReference>
<name>A0A2N0ZDD1_9BACI</name>
<dbReference type="GO" id="GO:0046872">
    <property type="term" value="F:metal ion binding"/>
    <property type="evidence" value="ECO:0007669"/>
    <property type="project" value="InterPro"/>
</dbReference>
<dbReference type="PROSITE" id="PS00913">
    <property type="entry name" value="ADH_IRON_1"/>
    <property type="match status" value="1"/>
</dbReference>
<dbReference type="GO" id="GO:0004022">
    <property type="term" value="F:alcohol dehydrogenase (NAD+) activity"/>
    <property type="evidence" value="ECO:0007669"/>
    <property type="project" value="TreeGrafter"/>
</dbReference>
<sequence length="399" mass="43980">MKNFYYRSIQAGMRIGINLLNWNTPKLLEGKDSSMLLPKIIKEETIEKVLIVTDEGLTEIGLFKPLLAGLDEEGIDYFIYNKTVPNPTIENIEEGRSLYIESNCQAIIAFGGGSAMDCAKGIGARIAKPNVSIPDMKGLFKIRKNLPPLFAVPTTAGTGSEGTLAAVVSNPITNEKYAIMDLSLIPAYAVLDCALTTGLPPHITATTGMDALTHAVEAYIGKSNTKETEKYAKDAIVLIFENLYTAYTQGDHLEARANMLKASYLAGLAFTRAYVGNVHAIAHTLGGFYSVPHGLANAVILPYVLDYYGETAYKRLAELADLIKITDEHHTIKEKAIKFTEEIKRLNSKMNIPEKLSVIEDHHIPKMVDRAFAEANPLYPVPKIFTKADFKFIYDEIKA</sequence>
<dbReference type="PANTHER" id="PTHR11496:SF102">
    <property type="entry name" value="ALCOHOL DEHYDROGENASE 4"/>
    <property type="match status" value="1"/>
</dbReference>
<reference evidence="6 7" key="1">
    <citation type="journal article" date="2010" name="Int. J. Syst. Evol. Microbiol.">
        <title>Bacillus horneckiae sp. nov., isolated from a spacecraft-assembly clean room.</title>
        <authorList>
            <person name="Vaishampayan P."/>
            <person name="Probst A."/>
            <person name="Krishnamurthi S."/>
            <person name="Ghosh S."/>
            <person name="Osman S."/>
            <person name="McDowall A."/>
            <person name="Ruckmani A."/>
            <person name="Mayilraj S."/>
            <person name="Venkateswaran K."/>
        </authorList>
    </citation>
    <scope>NUCLEOTIDE SEQUENCE [LARGE SCALE GENOMIC DNA]</scope>
    <source>
        <strain evidence="7">1PO1SC</strain>
    </source>
</reference>
<dbReference type="InterPro" id="IPR039697">
    <property type="entry name" value="Alcohol_dehydrogenase_Fe"/>
</dbReference>
<feature type="domain" description="Alcohol dehydrogenase iron-type/glycerol dehydrogenase GldA" evidence="4">
    <location>
        <begin position="26"/>
        <end position="192"/>
    </location>
</feature>
<dbReference type="PROSITE" id="PS00060">
    <property type="entry name" value="ADH_IRON_2"/>
    <property type="match status" value="1"/>
</dbReference>
<protein>
    <submittedName>
        <fullName evidence="6">Alcohol dehydrogenase</fullName>
    </submittedName>
</protein>
<evidence type="ECO:0000256" key="2">
    <source>
        <dbReference type="ARBA" id="ARBA00023002"/>
    </source>
</evidence>
<keyword evidence="7" id="KW-1185">Reference proteome</keyword>
<keyword evidence="3" id="KW-0520">NAD</keyword>
<comment type="similarity">
    <text evidence="1">Belongs to the iron-containing alcohol dehydrogenase family.</text>
</comment>
<dbReference type="SUPFAM" id="SSF56796">
    <property type="entry name" value="Dehydroquinate synthase-like"/>
    <property type="match status" value="1"/>
</dbReference>
<dbReference type="Gene3D" id="1.20.1090.10">
    <property type="entry name" value="Dehydroquinate synthase-like - alpha domain"/>
    <property type="match status" value="1"/>
</dbReference>
<keyword evidence="2" id="KW-0560">Oxidoreductase</keyword>
<evidence type="ECO:0000259" key="4">
    <source>
        <dbReference type="Pfam" id="PF00465"/>
    </source>
</evidence>
<dbReference type="CDD" id="cd08189">
    <property type="entry name" value="Fe-ADH-like"/>
    <property type="match status" value="1"/>
</dbReference>
<dbReference type="Gene3D" id="3.40.50.1970">
    <property type="match status" value="1"/>
</dbReference>
<dbReference type="InterPro" id="IPR001670">
    <property type="entry name" value="ADH_Fe/GldA"/>
</dbReference>
<feature type="domain" description="Fe-containing alcohol dehydrogenase-like C-terminal" evidence="5">
    <location>
        <begin position="204"/>
        <end position="395"/>
    </location>
</feature>
<dbReference type="Pfam" id="PF25137">
    <property type="entry name" value="ADH_Fe_C"/>
    <property type="match status" value="1"/>
</dbReference>
<proteinExistence type="inferred from homology"/>
<evidence type="ECO:0000313" key="6">
    <source>
        <dbReference type="EMBL" id="PKG27504.1"/>
    </source>
</evidence>
<accession>A0A2N0ZDD1</accession>
<dbReference type="RefSeq" id="WP_066190215.1">
    <property type="nucleotide sequence ID" value="NZ_JAFDQP010000001.1"/>
</dbReference>
<dbReference type="AlphaFoldDB" id="A0A2N0ZDD1"/>
<evidence type="ECO:0000313" key="7">
    <source>
        <dbReference type="Proteomes" id="UP000233343"/>
    </source>
</evidence>
<dbReference type="FunFam" id="1.20.1090.10:FF:000001">
    <property type="entry name" value="Aldehyde-alcohol dehydrogenase"/>
    <property type="match status" value="1"/>
</dbReference>
<evidence type="ECO:0000256" key="1">
    <source>
        <dbReference type="ARBA" id="ARBA00007358"/>
    </source>
</evidence>